<sequence length="216" mass="24531">MEKLYSIIVGPDPDGLFFAPLSYIAHARIGSHYAYCTRGHDGSNVLHYSRFNDFLALQPEDVVLARRVFIDFNAMARLELSERMFAMKCMETMRGNISRIESFDAEKSKAILFTSDKVNGEKTTEIFCGPDSLDSNGQIDFLCNKFRISVTCNQDLGEVIQWTAESPHFSDLVMTAETRSRAVVQLVLWAFYQRTPFSYMGQKAIDELLKSHAVEV</sequence>
<dbReference type="EMBL" id="MT078988">
    <property type="protein sequence ID" value="QIG62131.1"/>
    <property type="molecule type" value="Genomic_DNA"/>
</dbReference>
<name>A0A6G6XTQ7_9CAUD</name>
<gene>
    <name evidence="1" type="ORF">P46FS4_65</name>
</gene>
<accession>A0A6G6XTQ7</accession>
<evidence type="ECO:0000313" key="1">
    <source>
        <dbReference type="EMBL" id="QIG62131.1"/>
    </source>
</evidence>
<evidence type="ECO:0000313" key="2">
    <source>
        <dbReference type="Proteomes" id="UP000503550"/>
    </source>
</evidence>
<keyword evidence="2" id="KW-1185">Reference proteome</keyword>
<protein>
    <submittedName>
        <fullName evidence="1">Uncharacterized protein</fullName>
    </submittedName>
</protein>
<dbReference type="Proteomes" id="UP000503550">
    <property type="component" value="Segment"/>
</dbReference>
<proteinExistence type="predicted"/>
<reference evidence="1 2" key="1">
    <citation type="submission" date="2020-02" db="EMBL/GenBank/DDBJ databases">
        <authorList>
            <person name="Tan Y."/>
            <person name="Ma J."/>
            <person name="Li D."/>
            <person name="Gao L."/>
        </authorList>
    </citation>
    <scope>NUCLEOTIDE SEQUENCE [LARGE SCALE GENOMIC DNA]</scope>
    <source>
        <strain evidence="1 2">Salmonella sp.</strain>
    </source>
</reference>
<organism evidence="1 2">
    <name type="scientific">Salmonella phage P46FS4</name>
    <dbReference type="NCBI Taxonomy" id="2712940"/>
    <lineage>
        <taxon>Viruses</taxon>
        <taxon>Duplodnaviria</taxon>
        <taxon>Heunggongvirae</taxon>
        <taxon>Uroviricota</taxon>
        <taxon>Caudoviricetes</taxon>
        <taxon>Pantevenvirales</taxon>
        <taxon>Ackermannviridae</taxon>
        <taxon>Aglimvirinae</taxon>
        <taxon>Agtrevirus</taxon>
        <taxon>Agtrevirus P46FS4</taxon>
    </lineage>
</organism>